<dbReference type="EMBL" id="CH408034">
    <property type="protein sequence ID" value="EAQ84446.1"/>
    <property type="molecule type" value="Genomic_DNA"/>
</dbReference>
<dbReference type="Proteomes" id="UP000001056">
    <property type="component" value="Unassembled WGS sequence"/>
</dbReference>
<dbReference type="VEuPathDB" id="FungiDB:CHGG_08460"/>
<dbReference type="InParanoid" id="Q2GU94"/>
<dbReference type="RefSeq" id="XP_001226387.1">
    <property type="nucleotide sequence ID" value="XM_001226386.1"/>
</dbReference>
<feature type="compositionally biased region" description="Low complexity" evidence="1">
    <location>
        <begin position="48"/>
        <end position="59"/>
    </location>
</feature>
<sequence>MPRQRLHRRTKKIESYNETAMAQRAWARSQPGQKAPTKTKLQRRKPGAALPPSAVLASSQKRGVAPCLATVAAPSPNTSLPSDVPPTPDVTAVAPLGTNPSFPPSGGAAVSLVNSITPSSPMGTVAATLGTSNGNDQAVEKTANGQTCSIVLQTYGGQATIAGARRAWERLASDVEEFARLHFVDMIDWGTLDANKKEKLAAWAPWAEEYFACYHQ</sequence>
<dbReference type="GeneID" id="4395346"/>
<evidence type="ECO:0000313" key="3">
    <source>
        <dbReference type="Proteomes" id="UP000001056"/>
    </source>
</evidence>
<accession>Q2GU94</accession>
<evidence type="ECO:0000313" key="2">
    <source>
        <dbReference type="EMBL" id="EAQ84446.1"/>
    </source>
</evidence>
<feature type="compositionally biased region" description="Basic residues" evidence="1">
    <location>
        <begin position="1"/>
        <end position="11"/>
    </location>
</feature>
<dbReference type="HOGENOM" id="CLU_1277498_0_0_1"/>
<proteinExistence type="predicted"/>
<feature type="region of interest" description="Disordered" evidence="1">
    <location>
        <begin position="1"/>
        <end position="59"/>
    </location>
</feature>
<name>Q2GU94_CHAGB</name>
<dbReference type="AlphaFoldDB" id="Q2GU94"/>
<dbReference type="OrthoDB" id="5130600at2759"/>
<protein>
    <submittedName>
        <fullName evidence="2">Uncharacterized protein</fullName>
    </submittedName>
</protein>
<keyword evidence="3" id="KW-1185">Reference proteome</keyword>
<reference evidence="3" key="1">
    <citation type="journal article" date="2015" name="Genome Announc.">
        <title>Draft genome sequence of the cellulolytic fungus Chaetomium globosum.</title>
        <authorList>
            <person name="Cuomo C.A."/>
            <person name="Untereiner W.A."/>
            <person name="Ma L.-J."/>
            <person name="Grabherr M."/>
            <person name="Birren B.W."/>
        </authorList>
    </citation>
    <scope>NUCLEOTIDE SEQUENCE [LARGE SCALE GENOMIC DNA]</scope>
    <source>
        <strain evidence="3">ATCC 6205 / CBS 148.51 / DSM 1962 / NBRC 6347 / NRRL 1970</strain>
    </source>
</reference>
<organism evidence="2 3">
    <name type="scientific">Chaetomium globosum (strain ATCC 6205 / CBS 148.51 / DSM 1962 / NBRC 6347 / NRRL 1970)</name>
    <name type="common">Soil fungus</name>
    <dbReference type="NCBI Taxonomy" id="306901"/>
    <lineage>
        <taxon>Eukaryota</taxon>
        <taxon>Fungi</taxon>
        <taxon>Dikarya</taxon>
        <taxon>Ascomycota</taxon>
        <taxon>Pezizomycotina</taxon>
        <taxon>Sordariomycetes</taxon>
        <taxon>Sordariomycetidae</taxon>
        <taxon>Sordariales</taxon>
        <taxon>Chaetomiaceae</taxon>
        <taxon>Chaetomium</taxon>
    </lineage>
</organism>
<evidence type="ECO:0000256" key="1">
    <source>
        <dbReference type="SAM" id="MobiDB-lite"/>
    </source>
</evidence>
<gene>
    <name evidence="2" type="ORF">CHGG_08460</name>
</gene>